<evidence type="ECO:0000259" key="8">
    <source>
        <dbReference type="PROSITE" id="PS50853"/>
    </source>
</evidence>
<feature type="chain" id="PRO_5041318838" evidence="6">
    <location>
        <begin position="26"/>
        <end position="646"/>
    </location>
</feature>
<evidence type="ECO:0000313" key="10">
    <source>
        <dbReference type="Proteomes" id="UP001174136"/>
    </source>
</evidence>
<dbReference type="InterPro" id="IPR003598">
    <property type="entry name" value="Ig_sub2"/>
</dbReference>
<keyword evidence="2" id="KW-0677">Repeat</keyword>
<dbReference type="Proteomes" id="UP001174136">
    <property type="component" value="Unassembled WGS sequence"/>
</dbReference>
<dbReference type="InterPro" id="IPR013783">
    <property type="entry name" value="Ig-like_fold"/>
</dbReference>
<dbReference type="FunFam" id="2.60.40.10:FF:000032">
    <property type="entry name" value="palladin isoform X1"/>
    <property type="match status" value="1"/>
</dbReference>
<feature type="signal peptide" evidence="6">
    <location>
        <begin position="1"/>
        <end position="25"/>
    </location>
</feature>
<dbReference type="InterPro" id="IPR036116">
    <property type="entry name" value="FN3_sf"/>
</dbReference>
<organism evidence="9 10">
    <name type="scientific">Merluccius polli</name>
    <name type="common">Benguela hake</name>
    <name type="synonym">Merluccius cadenati</name>
    <dbReference type="NCBI Taxonomy" id="89951"/>
    <lineage>
        <taxon>Eukaryota</taxon>
        <taxon>Metazoa</taxon>
        <taxon>Chordata</taxon>
        <taxon>Craniata</taxon>
        <taxon>Vertebrata</taxon>
        <taxon>Euteleostomi</taxon>
        <taxon>Actinopterygii</taxon>
        <taxon>Neopterygii</taxon>
        <taxon>Teleostei</taxon>
        <taxon>Neoteleostei</taxon>
        <taxon>Acanthomorphata</taxon>
        <taxon>Zeiogadaria</taxon>
        <taxon>Gadariae</taxon>
        <taxon>Gadiformes</taxon>
        <taxon>Gadoidei</taxon>
        <taxon>Merlucciidae</taxon>
        <taxon>Merluccius</taxon>
    </lineage>
</organism>
<dbReference type="InterPro" id="IPR003961">
    <property type="entry name" value="FN3_dom"/>
</dbReference>
<evidence type="ECO:0000256" key="3">
    <source>
        <dbReference type="ARBA" id="ARBA00023157"/>
    </source>
</evidence>
<dbReference type="InterPro" id="IPR051170">
    <property type="entry name" value="Neural/epithelial_adhesion"/>
</dbReference>
<dbReference type="CDD" id="cd00096">
    <property type="entry name" value="Ig"/>
    <property type="match status" value="2"/>
</dbReference>
<evidence type="ECO:0000313" key="9">
    <source>
        <dbReference type="EMBL" id="KAK0149449.1"/>
    </source>
</evidence>
<dbReference type="PANTHER" id="PTHR12231">
    <property type="entry name" value="CTX-RELATED TYPE I TRANSMEMBRANE PROTEIN"/>
    <property type="match status" value="1"/>
</dbReference>
<dbReference type="CDD" id="cd00063">
    <property type="entry name" value="FN3"/>
    <property type="match status" value="2"/>
</dbReference>
<protein>
    <submittedName>
        <fullName evidence="9">Neural cell adhesion molecule 1</fullName>
    </submittedName>
</protein>
<keyword evidence="4" id="KW-0393">Immunoglobulin domain</keyword>
<dbReference type="SMART" id="SM00409">
    <property type="entry name" value="IG"/>
    <property type="match status" value="3"/>
</dbReference>
<dbReference type="PANTHER" id="PTHR12231:SF253">
    <property type="entry name" value="DPR-INTERACTING PROTEIN ETA, ISOFORM B-RELATED"/>
    <property type="match status" value="1"/>
</dbReference>
<evidence type="ECO:0000256" key="1">
    <source>
        <dbReference type="ARBA" id="ARBA00022729"/>
    </source>
</evidence>
<keyword evidence="1 6" id="KW-0732">Signal</keyword>
<dbReference type="Pfam" id="PF13927">
    <property type="entry name" value="Ig_3"/>
    <property type="match status" value="1"/>
</dbReference>
<dbReference type="SMART" id="SM00408">
    <property type="entry name" value="IGc2"/>
    <property type="match status" value="3"/>
</dbReference>
<gene>
    <name evidence="9" type="primary">Ncam1_0</name>
    <name evidence="9" type="ORF">N1851_009824</name>
</gene>
<dbReference type="Pfam" id="PF00041">
    <property type="entry name" value="fn3"/>
    <property type="match status" value="1"/>
</dbReference>
<evidence type="ECO:0000256" key="4">
    <source>
        <dbReference type="ARBA" id="ARBA00023319"/>
    </source>
</evidence>
<proteinExistence type="predicted"/>
<dbReference type="PROSITE" id="PS50835">
    <property type="entry name" value="IG_LIKE"/>
    <property type="match status" value="3"/>
</dbReference>
<dbReference type="InterPro" id="IPR036179">
    <property type="entry name" value="Ig-like_dom_sf"/>
</dbReference>
<dbReference type="InterPro" id="IPR013151">
    <property type="entry name" value="Immunoglobulin_dom"/>
</dbReference>
<dbReference type="Pfam" id="PF07679">
    <property type="entry name" value="I-set"/>
    <property type="match status" value="1"/>
</dbReference>
<feature type="domain" description="Fibronectin type-III" evidence="8">
    <location>
        <begin position="346"/>
        <end position="440"/>
    </location>
</feature>
<feature type="domain" description="Ig-like" evidence="7">
    <location>
        <begin position="38"/>
        <end position="107"/>
    </location>
</feature>
<dbReference type="SUPFAM" id="SSF48726">
    <property type="entry name" value="Immunoglobulin"/>
    <property type="match status" value="3"/>
</dbReference>
<dbReference type="InterPro" id="IPR003599">
    <property type="entry name" value="Ig_sub"/>
</dbReference>
<dbReference type="Pfam" id="PF00047">
    <property type="entry name" value="ig"/>
    <property type="match status" value="1"/>
</dbReference>
<keyword evidence="3" id="KW-1015">Disulfide bond</keyword>
<keyword evidence="5" id="KW-1133">Transmembrane helix</keyword>
<comment type="caution">
    <text evidence="9">The sequence shown here is derived from an EMBL/GenBank/DDBJ whole genome shotgun (WGS) entry which is preliminary data.</text>
</comment>
<feature type="domain" description="Ig-like" evidence="7">
    <location>
        <begin position="153"/>
        <end position="250"/>
    </location>
</feature>
<keyword evidence="10" id="KW-1185">Reference proteome</keyword>
<evidence type="ECO:0000256" key="5">
    <source>
        <dbReference type="SAM" id="Phobius"/>
    </source>
</evidence>
<keyword evidence="5" id="KW-0812">Transmembrane</keyword>
<feature type="transmembrane region" description="Helical" evidence="5">
    <location>
        <begin position="547"/>
        <end position="569"/>
    </location>
</feature>
<reference evidence="9" key="1">
    <citation type="journal article" date="2023" name="Front. Mar. Sci.">
        <title>A new Merluccius polli reference genome to investigate the effects of global change in West African waters.</title>
        <authorList>
            <person name="Mateo J.L."/>
            <person name="Blanco-Fernandez C."/>
            <person name="Garcia-Vazquez E."/>
            <person name="Machado-Schiaffino G."/>
        </authorList>
    </citation>
    <scope>NUCLEOTIDE SEQUENCE</scope>
    <source>
        <strain evidence="9">C29</strain>
        <tissue evidence="9">Fin</tissue>
    </source>
</reference>
<accession>A0AA47N023</accession>
<dbReference type="SMART" id="SM00060">
    <property type="entry name" value="FN3"/>
    <property type="match status" value="2"/>
</dbReference>
<keyword evidence="5" id="KW-0472">Membrane</keyword>
<dbReference type="PROSITE" id="PS50853">
    <property type="entry name" value="FN3"/>
    <property type="match status" value="2"/>
</dbReference>
<name>A0AA47N023_MERPO</name>
<evidence type="ECO:0000256" key="6">
    <source>
        <dbReference type="SAM" id="SignalP"/>
    </source>
</evidence>
<feature type="domain" description="Fibronectin type-III" evidence="8">
    <location>
        <begin position="442"/>
        <end position="539"/>
    </location>
</feature>
<evidence type="ECO:0000256" key="2">
    <source>
        <dbReference type="ARBA" id="ARBA00022737"/>
    </source>
</evidence>
<evidence type="ECO:0000259" key="7">
    <source>
        <dbReference type="PROSITE" id="PS50835"/>
    </source>
</evidence>
<dbReference type="SUPFAM" id="SSF49265">
    <property type="entry name" value="Fibronectin type III"/>
    <property type="match status" value="1"/>
</dbReference>
<dbReference type="EMBL" id="JAOPHQ010001755">
    <property type="protein sequence ID" value="KAK0149449.1"/>
    <property type="molecule type" value="Genomic_DNA"/>
</dbReference>
<dbReference type="AlphaFoldDB" id="A0AA47N023"/>
<sequence>MMDQSALMLRRTALLLLALMSGTDAAMSIIGKSDIAVGENQMLLCKEQAFLYSPPLLFFTAAGADGDIIWRKDGTEITDNRVYFVDESTSKLEIRQAKLEDAGHYSCHCDFDTGNRDQTSTQIYVYGETRGHADTRKQYIWTAISSHKFSEGPSFGTTEVSLEFWKGQDGVVACLASGKPSVDVSWLRDQKKIVFNGRTRAQGRWLRCEHVRLLQDNSLNIMNVSKDDAGKYVCQATIHGRPIQKMLEISVVYKEAPNVYVRAEKEVVLLGHNMSLSCNVSGDPYPQRYWINKQSGKILNSTSGRVHVEDFVLIIEEVVPTDGGLYSCMAVSTSGNASKDVAVHTQPGPSQDVSVSPEATSLVFSLKTPPVSGGTPITSFTLQWRLDSDERWKETVVPASDPLAITSLLPYTSYIARLAAMNTVGRGQFSDAHSVRTQGIREPDRPVLSSDKKKIDGNSLSIPVVQLDNGSSPLLHFSIRYRQEKLGATWKEETRSASDASITVSDLLFGADYHMEIMAVNAHGTSSPINLRFSVPQQAAANITKGGVVAIVMVIFLVLLIAVDATCCYTNHCGLLMFINERVFGRKFPGPKTMEEGDGTNGDLNLKGLDTPRDSVNQQLGVQKQTMEGRLNSEVTCDKAPLTKNE</sequence>
<dbReference type="InterPro" id="IPR007110">
    <property type="entry name" value="Ig-like_dom"/>
</dbReference>
<dbReference type="InterPro" id="IPR013098">
    <property type="entry name" value="Ig_I-set"/>
</dbReference>
<feature type="domain" description="Ig-like" evidence="7">
    <location>
        <begin position="257"/>
        <end position="344"/>
    </location>
</feature>
<dbReference type="Gene3D" id="2.60.40.10">
    <property type="entry name" value="Immunoglobulins"/>
    <property type="match status" value="5"/>
</dbReference>